<dbReference type="KEGG" id="ehx:EMIHUDRAFT_217630"/>
<dbReference type="EnsemblProtists" id="EOD08435">
    <property type="protein sequence ID" value="EOD08435"/>
    <property type="gene ID" value="EMIHUDRAFT_217630"/>
</dbReference>
<keyword evidence="4" id="KW-0175">Coiled coil</keyword>
<feature type="region of interest" description="Disordered" evidence="5">
    <location>
        <begin position="970"/>
        <end position="990"/>
    </location>
</feature>
<reference evidence="8" key="1">
    <citation type="journal article" date="2013" name="Nature">
        <title>Pan genome of the phytoplankton Emiliania underpins its global distribution.</title>
        <authorList>
            <person name="Read B.A."/>
            <person name="Kegel J."/>
            <person name="Klute M.J."/>
            <person name="Kuo A."/>
            <person name="Lefebvre S.C."/>
            <person name="Maumus F."/>
            <person name="Mayer C."/>
            <person name="Miller J."/>
            <person name="Monier A."/>
            <person name="Salamov A."/>
            <person name="Young J."/>
            <person name="Aguilar M."/>
            <person name="Claverie J.M."/>
            <person name="Frickenhaus S."/>
            <person name="Gonzalez K."/>
            <person name="Herman E.K."/>
            <person name="Lin Y.C."/>
            <person name="Napier J."/>
            <person name="Ogata H."/>
            <person name="Sarno A.F."/>
            <person name="Shmutz J."/>
            <person name="Schroeder D."/>
            <person name="de Vargas C."/>
            <person name="Verret F."/>
            <person name="von Dassow P."/>
            <person name="Valentin K."/>
            <person name="Van de Peer Y."/>
            <person name="Wheeler G."/>
            <person name="Dacks J.B."/>
            <person name="Delwiche C.F."/>
            <person name="Dyhrman S.T."/>
            <person name="Glockner G."/>
            <person name="John U."/>
            <person name="Richards T."/>
            <person name="Worden A.Z."/>
            <person name="Zhang X."/>
            <person name="Grigoriev I.V."/>
            <person name="Allen A.E."/>
            <person name="Bidle K."/>
            <person name="Borodovsky M."/>
            <person name="Bowler C."/>
            <person name="Brownlee C."/>
            <person name="Cock J.M."/>
            <person name="Elias M."/>
            <person name="Gladyshev V.N."/>
            <person name="Groth M."/>
            <person name="Guda C."/>
            <person name="Hadaegh A."/>
            <person name="Iglesias-Rodriguez M.D."/>
            <person name="Jenkins J."/>
            <person name="Jones B.M."/>
            <person name="Lawson T."/>
            <person name="Leese F."/>
            <person name="Lindquist E."/>
            <person name="Lobanov A."/>
            <person name="Lomsadze A."/>
            <person name="Malik S.B."/>
            <person name="Marsh M.E."/>
            <person name="Mackinder L."/>
            <person name="Mock T."/>
            <person name="Mueller-Roeber B."/>
            <person name="Pagarete A."/>
            <person name="Parker M."/>
            <person name="Probert I."/>
            <person name="Quesneville H."/>
            <person name="Raines C."/>
            <person name="Rensing S.A."/>
            <person name="Riano-Pachon D.M."/>
            <person name="Richier S."/>
            <person name="Rokitta S."/>
            <person name="Shiraiwa Y."/>
            <person name="Soanes D.M."/>
            <person name="van der Giezen M."/>
            <person name="Wahlund T.M."/>
            <person name="Williams B."/>
            <person name="Wilson W."/>
            <person name="Wolfe G."/>
            <person name="Wurch L.L."/>
        </authorList>
    </citation>
    <scope>NUCLEOTIDE SEQUENCE</scope>
</reference>
<sequence length="2331" mass="256540">MMASQGGEPPATPTRAPPKNEYVYSVTADRRVPFIPDGKLQRVGLHAGVENNTAKDVSGGKWQKVGQYAALALSLGDEGTVQRRIQTSDGTIWIVSRRPIAGKASSSVVVLGASEDDQSFKIKIGADEVPPYPSHASRYCLETADGPLGELHAFLCAAAPQERHEVMCALLLRQNDGGGTFSLSALEDVVRARVAQWKGGQAALQKQKREAEKRESALKDEAEGFLDEEERARIRLELKQATKECKDLRAALGAAKGLYAPKLFGGADPPSELAGTSFWEALVFVTEVEDAMDVPDEREKNVRVMYDVVQGSGPNPEPLSLPDAHVMLAIGRSDGIYDALIVSADPKKFSGSALFGARLRCCSVSLDNYIATPAKFDARCVVLYTDPLPSLAGKFEAARLEARTPSVSLVETTQDSSPEVVLRRILACCVEKVDMKAAVQARVFDDVAAGRLSIEDDWAAGDPVEDPPESGVWKVTVVATYKAPPVPQGMEEEVAARGPSWEQAKVAEALLRRTRAMLGGEAFDKFTDMQFLILVPAFTTLKAQTAYRVRRAGLTERGSNDDEFSKVIMHSCGDSAKYFEKFKAKAIKDNGTTLFVIIADECHYSPTRGGYQSVYVNDAKLLGLPNLVVLLNSATPFNCLTRKSRITGPLTSDSWCDPLSLEPGHEDPTSNIIRWRPDGRGRYRDIDFFVNSIAFSVPEGKRELRLTYQAPLTCKYDKNAAPGDIYDTGRFSFVAKCTAVQVLLCGGEHSVLPLLGFSDSQFESGYLSLPLVAANPADIDRDHPVAAQRVRSDTNFADKFGRFNGRFGTRTKRAKTKSVGELVPRFGGKSKGRKATQGGEAKRIVVQDGHLFMCDYLLSLAYYALLRVGVGWHEPGAAMLLGLNQSERRLTQAESIDGLFGGSIVPVPTLSPADKGSLFRALLRRLAVGQPKLPCCNGMTLEWYDMTALLVDHLYEKELARAKKEIEALREGGAEEEDNESAPPQPVTEDVTEDEALRYIFKQKLDGERKAKTSTDEESWFTETDRNVLALLDQTRNARGCLWGQMILMRVYENQENLTMQTVLRDALEKLGLAAPGGSDVRAFSVLSDIAETIWGDRDGEVCKLPEGSPPLTLQDILNRKLASYQRESAQGVRAPRAELSYADLHNVPMLLIVTEKARMGDTFPHSLVSLDLRLRTAGTLVAFTQELGRMCRYPATRLLHGATKPLSVSGVLAALGAADARSAAEMEMDDGAETLVADDIEAVRAAAEARRLLELELPMMVVLAGGTDQDIVAHVHSLPELCAELRKLLDPQLRKQDDPLNGSVVTHFDLHCYFDRLPRAIVRQDVQKLLVAGIDAKQSKAPHSREITALQCVKMKEGLDMYMRPIKGKLSNKAMHDRITEGANPLHDYHDNYEPTTGKVDTGEGKKPPHYDAVDEPQTHAKRLLLFAECQIGKTGAYLHFLTRLTEEVRGSNLPSVFMSKKGIDQRWSWFFPYWENIGRQRLKYEEPKEGHYYQAVAKGRMSKLQELAVAPPPAPLRTWADEYCDWLLSPSGECIVSKKGCAAVEELRVKLKLADGTAKQMPVDTATRAVRDDEGAREAVRLCVDWDGRMARLRQLHKDFSALRQPGLNPAALIWDKPPTHRGAARVIAKPNVVPAGGAVRAQHAAPQRKPGDDRSSDVVDVAVGAKRFGGGAELLEPFTCRLHVPGWMKNRLWTDAQRVNIAGLAVRWMFTCSYGGAQKVTVRLNRDCAMAPLKREQYVQVLMLRPRDASPADRAAFDEYLRCWGSMYIIAEMPSTMQVRYAHDAPPLQLQVEVGRIGYARLVCQLLANELGLDEIWMLDDNVERCWAIDIDPDSVAPRTGVDGVVKLRECGFATVMQGMELLLDRGDKDNVDEQLPLVSAAATEHITFDAETERGKSPPRRALANSGSAPLVIRGGGGPAAVDPAPLGSLRQYSGDKLAYGILGMQRDDPRNRLRQRRGFLATHSVYSFFLLNVRATLDKGVLYPAKAIWEDVEFLHMVDEAGLAICKFSRYIHKKRHLRRDVEPKPDGPDDGSDTDTDTDIDPPLPRLEEMLKEEQYGMIHKGQGWPCPRLISPDDAHEWLDAASVKPLLDEHQASPDAAHSALVALQVPEDGLAPSFEEMIDLLNRLNTQNLDWVFLLVQVQSVASDGDGDEFTPSVQALLYRMPDLSATAVEAVSVGAVHGYVGWKAPDGKLHRTVEHEGLEYYVLTLPLKSGKGTKRPRPADQDDGGGGGNRATAYMDRVRQALGPDFEDILAQHRRDTPSLIAHVLQLFHGHHELIVGLNTFLPATEQQLLLQQAGEAELLASRDVNATPHNRVGGGFGRAA</sequence>
<dbReference type="PROSITE" id="PS51477">
    <property type="entry name" value="PAH"/>
    <property type="match status" value="1"/>
</dbReference>
<protein>
    <recommendedName>
        <fullName evidence="6">GREB1-like circularly permuted SF2 helicase domain-containing protein</fullName>
    </recommendedName>
</protein>
<comment type="subcellular location">
    <subcellularLocation>
        <location evidence="1 3">Nucleus</location>
    </subcellularLocation>
</comment>
<feature type="domain" description="GREB1-like circularly permuted SF2 helicase" evidence="6">
    <location>
        <begin position="1385"/>
        <end position="1446"/>
    </location>
</feature>
<dbReference type="InterPro" id="IPR028422">
    <property type="entry name" value="GREB1"/>
</dbReference>
<keyword evidence="2 3" id="KW-0539">Nucleus</keyword>
<dbReference type="OMA" id="HRTVEHE"/>
<dbReference type="InterPro" id="IPR048657">
    <property type="entry name" value="GREB1-like_cpSF2"/>
</dbReference>
<organism evidence="7 8">
    <name type="scientific">Emiliania huxleyi (strain CCMP1516)</name>
    <dbReference type="NCBI Taxonomy" id="280463"/>
    <lineage>
        <taxon>Eukaryota</taxon>
        <taxon>Haptista</taxon>
        <taxon>Haptophyta</taxon>
        <taxon>Prymnesiophyceae</taxon>
        <taxon>Isochrysidales</taxon>
        <taxon>Noelaerhabdaceae</taxon>
        <taxon>Emiliania</taxon>
    </lineage>
</organism>
<feature type="region of interest" description="Disordered" evidence="5">
    <location>
        <begin position="2219"/>
        <end position="2241"/>
    </location>
</feature>
<evidence type="ECO:0000256" key="1">
    <source>
        <dbReference type="ARBA" id="ARBA00004123"/>
    </source>
</evidence>
<feature type="coiled-coil region" evidence="4">
    <location>
        <begin position="201"/>
        <end position="258"/>
    </location>
</feature>
<dbReference type="RefSeq" id="XP_005760864.1">
    <property type="nucleotide sequence ID" value="XM_005760807.1"/>
</dbReference>
<dbReference type="Pfam" id="PF20692">
    <property type="entry name" value="cpSF2-GREB1"/>
    <property type="match status" value="3"/>
</dbReference>
<feature type="region of interest" description="Disordered" evidence="5">
    <location>
        <begin position="1385"/>
        <end position="1409"/>
    </location>
</feature>
<evidence type="ECO:0000313" key="8">
    <source>
        <dbReference type="Proteomes" id="UP000013827"/>
    </source>
</evidence>
<evidence type="ECO:0000256" key="4">
    <source>
        <dbReference type="SAM" id="Coils"/>
    </source>
</evidence>
<dbReference type="PANTHER" id="PTHR15720">
    <property type="entry name" value="GREB1-RELATED"/>
    <property type="match status" value="1"/>
</dbReference>
<dbReference type="InterPro" id="IPR003822">
    <property type="entry name" value="PAH"/>
</dbReference>
<feature type="domain" description="GREB1-like circularly permuted SF2 helicase" evidence="6">
    <location>
        <begin position="502"/>
        <end position="675"/>
    </location>
</feature>
<dbReference type="HOGENOM" id="CLU_229859_0_0_1"/>
<dbReference type="GO" id="GO:0006355">
    <property type="term" value="P:regulation of DNA-templated transcription"/>
    <property type="evidence" value="ECO:0007669"/>
    <property type="project" value="InterPro"/>
</dbReference>
<evidence type="ECO:0000259" key="6">
    <source>
        <dbReference type="Pfam" id="PF20692"/>
    </source>
</evidence>
<dbReference type="GeneID" id="17254522"/>
<dbReference type="PANTHER" id="PTHR15720:SF14">
    <property type="entry name" value="GREB1-LIKE PROTEIN"/>
    <property type="match status" value="1"/>
</dbReference>
<dbReference type="PaxDb" id="2903-EOD08435"/>
<evidence type="ECO:0000256" key="3">
    <source>
        <dbReference type="PROSITE-ProRule" id="PRU00810"/>
    </source>
</evidence>
<keyword evidence="8" id="KW-1185">Reference proteome</keyword>
<dbReference type="Proteomes" id="UP000013827">
    <property type="component" value="Unassembled WGS sequence"/>
</dbReference>
<evidence type="ECO:0000313" key="7">
    <source>
        <dbReference type="EnsemblProtists" id="EOD08435"/>
    </source>
</evidence>
<dbReference type="Pfam" id="PF02671">
    <property type="entry name" value="PAH"/>
    <property type="match status" value="1"/>
</dbReference>
<dbReference type="SUPFAM" id="SSF47762">
    <property type="entry name" value="PAH2 domain"/>
    <property type="match status" value="1"/>
</dbReference>
<dbReference type="InterPro" id="IPR036600">
    <property type="entry name" value="PAH_sf"/>
</dbReference>
<feature type="domain" description="GREB1-like circularly permuted SF2 helicase" evidence="6">
    <location>
        <begin position="1007"/>
        <end position="1205"/>
    </location>
</feature>
<feature type="region of interest" description="Disordered" evidence="5">
    <location>
        <begin position="2025"/>
        <end position="2050"/>
    </location>
</feature>
<feature type="region of interest" description="Disordered" evidence="5">
    <location>
        <begin position="1"/>
        <end position="20"/>
    </location>
</feature>
<feature type="region of interest" description="Disordered" evidence="5">
    <location>
        <begin position="1640"/>
        <end position="1659"/>
    </location>
</feature>
<accession>A0A0D3IB00</accession>
<evidence type="ECO:0000256" key="2">
    <source>
        <dbReference type="ARBA" id="ARBA00023242"/>
    </source>
</evidence>
<reference evidence="7" key="2">
    <citation type="submission" date="2024-10" db="UniProtKB">
        <authorList>
            <consortium name="EnsemblProtists"/>
        </authorList>
    </citation>
    <scope>IDENTIFICATION</scope>
</reference>
<evidence type="ECO:0000256" key="5">
    <source>
        <dbReference type="SAM" id="MobiDB-lite"/>
    </source>
</evidence>
<name>A0A0D3IB00_EMIH1</name>
<proteinExistence type="predicted"/>
<feature type="compositionally biased region" description="Acidic residues" evidence="5">
    <location>
        <begin position="2034"/>
        <end position="2046"/>
    </location>
</feature>
<dbReference type="GO" id="GO:0005634">
    <property type="term" value="C:nucleus"/>
    <property type="evidence" value="ECO:0007669"/>
    <property type="project" value="UniProtKB-SubCell"/>
</dbReference>